<dbReference type="EMBL" id="CP012850">
    <property type="protein sequence ID" value="ALI35979.1"/>
    <property type="molecule type" value="Genomic_DNA"/>
</dbReference>
<keyword evidence="2" id="KW-1185">Reference proteome</keyword>
<evidence type="ECO:0000313" key="1">
    <source>
        <dbReference type="EMBL" id="ALI35979.1"/>
    </source>
</evidence>
<dbReference type="RefSeq" id="WP_196818338.1">
    <property type="nucleotide sequence ID" value="NZ_CP012850.1"/>
</dbReference>
<dbReference type="Proteomes" id="UP000058925">
    <property type="component" value="Chromosome"/>
</dbReference>
<dbReference type="Gene3D" id="1.10.1200.200">
    <property type="entry name" value="Protein of unknown function DUF3227"/>
    <property type="match status" value="1"/>
</dbReference>
<gene>
    <name evidence="1" type="ORF">NMY3_01776</name>
</gene>
<accession>A0A654M0F5</accession>
<dbReference type="GeneID" id="60421781"/>
<dbReference type="InterPro" id="IPR044908">
    <property type="entry name" value="NitrOD5-like_sf"/>
</dbReference>
<proteinExistence type="predicted"/>
<reference evidence="2" key="1">
    <citation type="submission" date="2015-10" db="EMBL/GenBank/DDBJ databases">
        <title>Niche specialization of a soil ammonia-oxidizing archaeon, Candidatus Nitrosocosmicus oleophilus.</title>
        <authorList>
            <person name="Jung M.-Y."/>
            <person name="Rhee S.-K."/>
        </authorList>
    </citation>
    <scope>NUCLEOTIDE SEQUENCE [LARGE SCALE GENOMIC DNA]</scope>
    <source>
        <strain evidence="2">MY3</strain>
    </source>
</reference>
<evidence type="ECO:0000313" key="2">
    <source>
        <dbReference type="Proteomes" id="UP000058925"/>
    </source>
</evidence>
<sequence length="106" mass="12374">MQREKDFVKIYGESVNEALSVMGPHIARIIKIHVQEKYSIRLTDTYNNPHELTNALIATIDGGTRVIQRRILRILYEKMGIEPNFVISTNFEEKILEAKKLFEKKE</sequence>
<protein>
    <submittedName>
        <fullName evidence="1">Uncharacterized protein</fullName>
    </submittedName>
</protein>
<name>A0A654M0F5_9ARCH</name>
<organism evidence="1 2">
    <name type="scientific">Candidatus Nitrosocosmicus oleophilus</name>
    <dbReference type="NCBI Taxonomy" id="1353260"/>
    <lineage>
        <taxon>Archaea</taxon>
        <taxon>Nitrososphaerota</taxon>
        <taxon>Nitrososphaeria</taxon>
        <taxon>Nitrososphaerales</taxon>
        <taxon>Nitrososphaeraceae</taxon>
        <taxon>Candidatus Nitrosocosmicus</taxon>
    </lineage>
</organism>
<dbReference type="AlphaFoldDB" id="A0A654M0F5"/>
<dbReference type="KEGG" id="taa:NMY3_01776"/>